<dbReference type="Gene3D" id="1.20.5.1930">
    <property type="match status" value="1"/>
</dbReference>
<feature type="transmembrane region" description="Helical" evidence="10">
    <location>
        <begin position="149"/>
        <end position="169"/>
    </location>
</feature>
<dbReference type="InterPro" id="IPR050482">
    <property type="entry name" value="Sensor_HK_TwoCompSys"/>
</dbReference>
<feature type="transmembrane region" description="Helical" evidence="10">
    <location>
        <begin position="125"/>
        <end position="143"/>
    </location>
</feature>
<keyword evidence="13" id="KW-1185">Reference proteome</keyword>
<evidence type="ECO:0000256" key="6">
    <source>
        <dbReference type="ARBA" id="ARBA00022777"/>
    </source>
</evidence>
<dbReference type="GO" id="GO:0016301">
    <property type="term" value="F:kinase activity"/>
    <property type="evidence" value="ECO:0007669"/>
    <property type="project" value="UniProtKB-KW"/>
</dbReference>
<evidence type="ECO:0000256" key="8">
    <source>
        <dbReference type="ARBA" id="ARBA00023012"/>
    </source>
</evidence>
<dbReference type="InterPro" id="IPR036890">
    <property type="entry name" value="HATPase_C_sf"/>
</dbReference>
<sequence length="399" mass="41416">MNHLRRTTRRQTTSDVLLWAVLTILAAATGPDPTTEPGAFLLITGGRVLALAAAVLLGRPWPWAAAALITLVAPWDLGVGFATMDLSWWPGLGVTKIVPITSLTPAIIWYAYLAGRRVEETRLPLAAFLGVAAAGSGLVLASGGRPEDWIGVGTALVATYAAPYLLGVLRRRLGFQRARAQAAAEAQARLRERTRIAHDMHDSLGHDLALIAVRAAGLELSPGLTPAQVTAAGELREAAAEATERLRQIVGLLRDQGQSAPLDPVGEGVAELVERARASGMDVTLHQTGEPAPLAHRVVQEGLTNAAKHAPGAPVTVTAGPRRVSVANGAARGRAAAISGGTGLAALRERVRLAGGTLTAGPHGHGYELAVELPRAGEADPRPVGGPVPAAAPRSEHDQ</sequence>
<evidence type="ECO:0000313" key="12">
    <source>
        <dbReference type="EMBL" id="MFI6500786.1"/>
    </source>
</evidence>
<comment type="catalytic activity">
    <reaction evidence="1">
        <text>ATP + protein L-histidine = ADP + protein N-phospho-L-histidine.</text>
        <dbReference type="EC" id="2.7.13.3"/>
    </reaction>
</comment>
<dbReference type="PANTHER" id="PTHR24421">
    <property type="entry name" value="NITRATE/NITRITE SENSOR PROTEIN NARX-RELATED"/>
    <property type="match status" value="1"/>
</dbReference>
<evidence type="ECO:0000256" key="5">
    <source>
        <dbReference type="ARBA" id="ARBA00022741"/>
    </source>
</evidence>
<keyword evidence="7" id="KW-0067">ATP-binding</keyword>
<keyword evidence="10" id="KW-0812">Transmembrane</keyword>
<keyword evidence="3" id="KW-0597">Phosphoprotein</keyword>
<evidence type="ECO:0000256" key="10">
    <source>
        <dbReference type="SAM" id="Phobius"/>
    </source>
</evidence>
<organism evidence="12 13">
    <name type="scientific">Nonomuraea typhae</name>
    <dbReference type="NCBI Taxonomy" id="2603600"/>
    <lineage>
        <taxon>Bacteria</taxon>
        <taxon>Bacillati</taxon>
        <taxon>Actinomycetota</taxon>
        <taxon>Actinomycetes</taxon>
        <taxon>Streptosporangiales</taxon>
        <taxon>Streptosporangiaceae</taxon>
        <taxon>Nonomuraea</taxon>
    </lineage>
</organism>
<dbReference type="Proteomes" id="UP001612741">
    <property type="component" value="Unassembled WGS sequence"/>
</dbReference>
<keyword evidence="10" id="KW-1133">Transmembrane helix</keyword>
<reference evidence="12 13" key="1">
    <citation type="submission" date="2024-10" db="EMBL/GenBank/DDBJ databases">
        <title>The Natural Products Discovery Center: Release of the First 8490 Sequenced Strains for Exploring Actinobacteria Biosynthetic Diversity.</title>
        <authorList>
            <person name="Kalkreuter E."/>
            <person name="Kautsar S.A."/>
            <person name="Yang D."/>
            <person name="Bader C.D."/>
            <person name="Teijaro C.N."/>
            <person name="Fluegel L."/>
            <person name="Davis C.M."/>
            <person name="Simpson J.R."/>
            <person name="Lauterbach L."/>
            <person name="Steele A.D."/>
            <person name="Gui C."/>
            <person name="Meng S."/>
            <person name="Li G."/>
            <person name="Viehrig K."/>
            <person name="Ye F."/>
            <person name="Su P."/>
            <person name="Kiefer A.F."/>
            <person name="Nichols A."/>
            <person name="Cepeda A.J."/>
            <person name="Yan W."/>
            <person name="Fan B."/>
            <person name="Jiang Y."/>
            <person name="Adhikari A."/>
            <person name="Zheng C.-J."/>
            <person name="Schuster L."/>
            <person name="Cowan T.M."/>
            <person name="Smanski M.J."/>
            <person name="Chevrette M.G."/>
            <person name="De Carvalho L.P.S."/>
            <person name="Shen B."/>
        </authorList>
    </citation>
    <scope>NUCLEOTIDE SEQUENCE [LARGE SCALE GENOMIC DNA]</scope>
    <source>
        <strain evidence="12 13">NPDC050545</strain>
    </source>
</reference>
<keyword evidence="8" id="KW-0902">Two-component regulatory system</keyword>
<gene>
    <name evidence="12" type="ORF">ACIBG2_25660</name>
</gene>
<dbReference type="CDD" id="cd16917">
    <property type="entry name" value="HATPase_UhpB-NarQ-NarX-like"/>
    <property type="match status" value="1"/>
</dbReference>
<name>A0ABW7YYH9_9ACTN</name>
<evidence type="ECO:0000256" key="1">
    <source>
        <dbReference type="ARBA" id="ARBA00000085"/>
    </source>
</evidence>
<keyword evidence="4" id="KW-0808">Transferase</keyword>
<dbReference type="InterPro" id="IPR011712">
    <property type="entry name" value="Sig_transdc_His_kin_sub3_dim/P"/>
</dbReference>
<proteinExistence type="predicted"/>
<dbReference type="EC" id="2.7.13.3" evidence="2"/>
<evidence type="ECO:0000256" key="4">
    <source>
        <dbReference type="ARBA" id="ARBA00022679"/>
    </source>
</evidence>
<dbReference type="SUPFAM" id="SSF55874">
    <property type="entry name" value="ATPase domain of HSP90 chaperone/DNA topoisomerase II/histidine kinase"/>
    <property type="match status" value="1"/>
</dbReference>
<dbReference type="EMBL" id="JBITGY010000007">
    <property type="protein sequence ID" value="MFI6500786.1"/>
    <property type="molecule type" value="Genomic_DNA"/>
</dbReference>
<keyword evidence="5" id="KW-0547">Nucleotide-binding</keyword>
<comment type="caution">
    <text evidence="12">The sequence shown here is derived from an EMBL/GenBank/DDBJ whole genome shotgun (WGS) entry which is preliminary data.</text>
</comment>
<evidence type="ECO:0000256" key="9">
    <source>
        <dbReference type="SAM" id="MobiDB-lite"/>
    </source>
</evidence>
<accession>A0ABW7YYH9</accession>
<dbReference type="RefSeq" id="WP_397084928.1">
    <property type="nucleotide sequence ID" value="NZ_JBITGY010000007.1"/>
</dbReference>
<evidence type="ECO:0000259" key="11">
    <source>
        <dbReference type="Pfam" id="PF07730"/>
    </source>
</evidence>
<evidence type="ECO:0000256" key="3">
    <source>
        <dbReference type="ARBA" id="ARBA00022553"/>
    </source>
</evidence>
<evidence type="ECO:0000256" key="7">
    <source>
        <dbReference type="ARBA" id="ARBA00022840"/>
    </source>
</evidence>
<feature type="transmembrane region" description="Helical" evidence="10">
    <location>
        <begin position="88"/>
        <end position="113"/>
    </location>
</feature>
<feature type="domain" description="Signal transduction histidine kinase subgroup 3 dimerisation and phosphoacceptor" evidence="11">
    <location>
        <begin position="192"/>
        <end position="256"/>
    </location>
</feature>
<keyword evidence="6 12" id="KW-0418">Kinase</keyword>
<dbReference type="Gene3D" id="3.30.565.10">
    <property type="entry name" value="Histidine kinase-like ATPase, C-terminal domain"/>
    <property type="match status" value="1"/>
</dbReference>
<feature type="region of interest" description="Disordered" evidence="9">
    <location>
        <begin position="374"/>
        <end position="399"/>
    </location>
</feature>
<evidence type="ECO:0000256" key="2">
    <source>
        <dbReference type="ARBA" id="ARBA00012438"/>
    </source>
</evidence>
<keyword evidence="10" id="KW-0472">Membrane</keyword>
<evidence type="ECO:0000313" key="13">
    <source>
        <dbReference type="Proteomes" id="UP001612741"/>
    </source>
</evidence>
<feature type="compositionally biased region" description="Low complexity" evidence="9">
    <location>
        <begin position="382"/>
        <end position="393"/>
    </location>
</feature>
<dbReference type="PANTHER" id="PTHR24421:SF10">
    <property type="entry name" value="NITRATE_NITRITE SENSOR PROTEIN NARQ"/>
    <property type="match status" value="1"/>
</dbReference>
<protein>
    <recommendedName>
        <fullName evidence="2">histidine kinase</fullName>
        <ecNumber evidence="2">2.7.13.3</ecNumber>
    </recommendedName>
</protein>
<dbReference type="Pfam" id="PF07730">
    <property type="entry name" value="HisKA_3"/>
    <property type="match status" value="1"/>
</dbReference>